<dbReference type="Proteomes" id="UP000184221">
    <property type="component" value="Unassembled WGS sequence"/>
</dbReference>
<feature type="chain" id="PRO_5012770590" description="DUF2125 domain-containing protein" evidence="1">
    <location>
        <begin position="22"/>
        <end position="500"/>
    </location>
</feature>
<dbReference type="STRING" id="996342.SAMN05443551_0417"/>
<feature type="signal peptide" evidence="1">
    <location>
        <begin position="1"/>
        <end position="21"/>
    </location>
</feature>
<name>A0A1M5M8R6_9RHOB</name>
<reference evidence="2 3" key="1">
    <citation type="submission" date="2016-11" db="EMBL/GenBank/DDBJ databases">
        <authorList>
            <person name="Jaros S."/>
            <person name="Januszkiewicz K."/>
            <person name="Wedrychowicz H."/>
        </authorList>
    </citation>
    <scope>NUCLEOTIDE SEQUENCE [LARGE SCALE GENOMIC DNA]</scope>
    <source>
        <strain evidence="2 3">DSM 29431</strain>
    </source>
</reference>
<dbReference type="RefSeq" id="WP_072775861.1">
    <property type="nucleotide sequence ID" value="NZ_FQXC01000001.1"/>
</dbReference>
<evidence type="ECO:0008006" key="4">
    <source>
        <dbReference type="Google" id="ProtNLM"/>
    </source>
</evidence>
<accession>A0A1M5M8R6</accession>
<gene>
    <name evidence="2" type="ORF">SAMN05443551_0417</name>
</gene>
<sequence>MTRLATSTALALCLGASPALADLTAQEVWDSLESALVGFGYTVTATEDPSSDGLDVREIRMVFALPDDIGEASATVPLIELTENGDGSVDMAFPQAMPITVLAEAPNGESQRTVMVYDNADLTVTVSGETDNLVYDFTATEVSLSITEMEVDGSSIMTDDARFRISTSDVAGNATTKTGAGQPTEITQTIQMGQLSYDIAMPDEDTGELAVITGALQSVTIDSTSTLPAGFNAGDVMMTGLKARADMTYASGASRFSIPDDLGVTTLTSQSASGAFNLAMADGSLTYDISGKDIAYVATTSDFPLPINLEASEMALRFTMPTEASESPEDVALALTLGGVTLSDQLWNIFDAGGVLPRDPATVVLDLSGQVTPKVSFSDPESIAAGQVPAELNALQLNQLQINIAGAELLGTGSFTFDNSDLETFGGMPKPTGSATFGLQGGNALIDKLIAMGLMTAEDAMGARMMMSMFAVPADGPDSLTSTIEVNDQGHVLANGMRIQ</sequence>
<dbReference type="AlphaFoldDB" id="A0A1M5M8R6"/>
<evidence type="ECO:0000313" key="2">
    <source>
        <dbReference type="EMBL" id="SHG73203.1"/>
    </source>
</evidence>
<dbReference type="OrthoDB" id="7791409at2"/>
<dbReference type="EMBL" id="FQXC01000001">
    <property type="protein sequence ID" value="SHG73203.1"/>
    <property type="molecule type" value="Genomic_DNA"/>
</dbReference>
<proteinExistence type="predicted"/>
<evidence type="ECO:0000256" key="1">
    <source>
        <dbReference type="SAM" id="SignalP"/>
    </source>
</evidence>
<dbReference type="Pfam" id="PF09898">
    <property type="entry name" value="DUF2125"/>
    <property type="match status" value="1"/>
</dbReference>
<keyword evidence="1" id="KW-0732">Signal</keyword>
<evidence type="ECO:0000313" key="3">
    <source>
        <dbReference type="Proteomes" id="UP000184221"/>
    </source>
</evidence>
<keyword evidence="3" id="KW-1185">Reference proteome</keyword>
<organism evidence="2 3">
    <name type="scientific">Marivita hallyeonensis</name>
    <dbReference type="NCBI Taxonomy" id="996342"/>
    <lineage>
        <taxon>Bacteria</taxon>
        <taxon>Pseudomonadati</taxon>
        <taxon>Pseudomonadota</taxon>
        <taxon>Alphaproteobacteria</taxon>
        <taxon>Rhodobacterales</taxon>
        <taxon>Roseobacteraceae</taxon>
        <taxon>Marivita</taxon>
    </lineage>
</organism>
<dbReference type="InterPro" id="IPR018666">
    <property type="entry name" value="DUF2125"/>
</dbReference>
<protein>
    <recommendedName>
        <fullName evidence="4">DUF2125 domain-containing protein</fullName>
    </recommendedName>
</protein>